<dbReference type="InterPro" id="IPR056770">
    <property type="entry name" value="Piezo_THU9_anchor"/>
</dbReference>
<dbReference type="PANTHER" id="PTHR47049:SF2">
    <property type="entry name" value="PIEZO-TYPE MECHANOSENSITIVE ION CHANNEL HOMOLOG"/>
    <property type="match status" value="1"/>
</dbReference>
<evidence type="ECO:0000256" key="2">
    <source>
        <dbReference type="SAM" id="Phobius"/>
    </source>
</evidence>
<evidence type="ECO:0000256" key="1">
    <source>
        <dbReference type="SAM" id="MobiDB-lite"/>
    </source>
</evidence>
<sequence length="434" mass="49085">MTEDMDRALPFTSRQPEPGEEDAGVQSYLSENKVPVSFLIIVFAQSPKGQDRVPLCIGSRASAYQIKCGYPNRILGNFLTKSFTVLNMVVFKVYLLVPFLFELRTILDWLCIETTMTLFEWLKMEDMFALVYSYKCVRQMEADFPAPRATPKALYLKLMVGGVLFLFIVTLIWLPLILFALFNAVGEPNIPTEVSVSIRLGSFDPIYTATTREHTVPFDDAMFESIKNLYAAERDNTLYIRFAYTITRKSPSSNNEFVSVSSEIVQGLNESYPDRKKMISMLEGNASTPSVRVPLLVPKFIKVINKGDLSYVPMLLNGHQFRDLELSINTFGSTQWWEISDWCGDDDDSIILKQWPSFDCTSGVAIYTFNDKKFPSALTFLTAGGIIGLYTSIVIVASQFLKTILGGASLRIKFEDMPYVDRVLQLCLDVYLMS</sequence>
<evidence type="ECO:0000259" key="4">
    <source>
        <dbReference type="Pfam" id="PF24874"/>
    </source>
</evidence>
<keyword evidence="6" id="KW-1185">Reference proteome</keyword>
<dbReference type="GO" id="GO:0016020">
    <property type="term" value="C:membrane"/>
    <property type="evidence" value="ECO:0007669"/>
    <property type="project" value="InterPro"/>
</dbReference>
<evidence type="ECO:0008006" key="7">
    <source>
        <dbReference type="Google" id="ProtNLM"/>
    </source>
</evidence>
<dbReference type="InterPro" id="IPR031334">
    <property type="entry name" value="Piezo_cap_dom"/>
</dbReference>
<dbReference type="EnsemblMetazoa" id="GAUT051112-RA">
    <property type="protein sequence ID" value="GAUT051112-PA"/>
    <property type="gene ID" value="GAUT051112"/>
</dbReference>
<keyword evidence="2" id="KW-0472">Membrane</keyword>
<evidence type="ECO:0000313" key="5">
    <source>
        <dbReference type="EnsemblMetazoa" id="GAUT051112-PA"/>
    </source>
</evidence>
<evidence type="ECO:0000313" key="6">
    <source>
        <dbReference type="Proteomes" id="UP000078200"/>
    </source>
</evidence>
<keyword evidence="2" id="KW-0812">Transmembrane</keyword>
<dbReference type="PANTHER" id="PTHR47049">
    <property type="entry name" value="PIEZO-TYPE MECHANOSENSITIVE ION CHANNEL HOMOLOG"/>
    <property type="match status" value="1"/>
</dbReference>
<proteinExistence type="predicted"/>
<keyword evidence="2" id="KW-1133">Transmembrane helix</keyword>
<protein>
    <recommendedName>
        <fullName evidence="7">Piezo non-specific cation channel R-Ras-binding domain-containing protein</fullName>
    </recommendedName>
</protein>
<name>A0A1A9VXU8_GLOAU</name>
<feature type="transmembrane region" description="Helical" evidence="2">
    <location>
        <begin position="158"/>
        <end position="182"/>
    </location>
</feature>
<dbReference type="AlphaFoldDB" id="A0A1A9VXU8"/>
<dbReference type="VEuPathDB" id="VectorBase:GAUT051112"/>
<dbReference type="GO" id="GO:0008381">
    <property type="term" value="F:mechanosensitive monoatomic ion channel activity"/>
    <property type="evidence" value="ECO:0007669"/>
    <property type="project" value="InterPro"/>
</dbReference>
<dbReference type="Proteomes" id="UP000078200">
    <property type="component" value="Unassembled WGS sequence"/>
</dbReference>
<feature type="transmembrane region" description="Helical" evidence="2">
    <location>
        <begin position="83"/>
        <end position="101"/>
    </location>
</feature>
<evidence type="ECO:0000259" key="3">
    <source>
        <dbReference type="Pfam" id="PF12166"/>
    </source>
</evidence>
<feature type="domain" description="Piezo THU9 and anchor" evidence="4">
    <location>
        <begin position="56"/>
        <end position="180"/>
    </location>
</feature>
<dbReference type="Pfam" id="PF24874">
    <property type="entry name" value="Piezo_THU9_anchor"/>
    <property type="match status" value="1"/>
</dbReference>
<reference evidence="5" key="1">
    <citation type="submission" date="2020-05" db="UniProtKB">
        <authorList>
            <consortium name="EnsemblMetazoa"/>
        </authorList>
    </citation>
    <scope>IDENTIFICATION</scope>
    <source>
        <strain evidence="5">TTRI</strain>
    </source>
</reference>
<organism evidence="5 6">
    <name type="scientific">Glossina austeni</name>
    <name type="common">Savannah tsetse fly</name>
    <dbReference type="NCBI Taxonomy" id="7395"/>
    <lineage>
        <taxon>Eukaryota</taxon>
        <taxon>Metazoa</taxon>
        <taxon>Ecdysozoa</taxon>
        <taxon>Arthropoda</taxon>
        <taxon>Hexapoda</taxon>
        <taxon>Insecta</taxon>
        <taxon>Pterygota</taxon>
        <taxon>Neoptera</taxon>
        <taxon>Endopterygota</taxon>
        <taxon>Diptera</taxon>
        <taxon>Brachycera</taxon>
        <taxon>Muscomorpha</taxon>
        <taxon>Hippoboscoidea</taxon>
        <taxon>Glossinidae</taxon>
        <taxon>Glossina</taxon>
    </lineage>
</organism>
<feature type="domain" description="Piezo non-specific cation channel cap" evidence="3">
    <location>
        <begin position="221"/>
        <end position="432"/>
    </location>
</feature>
<dbReference type="Pfam" id="PF12166">
    <property type="entry name" value="Piezo_cap"/>
    <property type="match status" value="1"/>
</dbReference>
<dbReference type="InterPro" id="IPR027272">
    <property type="entry name" value="Piezo"/>
</dbReference>
<dbReference type="STRING" id="7395.A0A1A9VXU8"/>
<feature type="region of interest" description="Disordered" evidence="1">
    <location>
        <begin position="1"/>
        <end position="24"/>
    </location>
</feature>
<accession>A0A1A9VXU8</accession>
<feature type="transmembrane region" description="Helical" evidence="2">
    <location>
        <begin position="377"/>
        <end position="401"/>
    </location>
</feature>